<feature type="transmembrane region" description="Helical" evidence="1">
    <location>
        <begin position="96"/>
        <end position="114"/>
    </location>
</feature>
<protein>
    <submittedName>
        <fullName evidence="4">Acyl_transf_3 domain-containing protein</fullName>
    </submittedName>
</protein>
<accession>A0A0N4V492</accession>
<name>A0A0N4V492_ENTVE</name>
<keyword evidence="3" id="KW-1185">Reference proteome</keyword>
<proteinExistence type="predicted"/>
<feature type="transmembrane region" description="Helical" evidence="1">
    <location>
        <begin position="25"/>
        <end position="44"/>
    </location>
</feature>
<dbReference type="WBParaSite" id="EVEC_0000491001-mRNA-1">
    <property type="protein sequence ID" value="EVEC_0000491001-mRNA-1"/>
    <property type="gene ID" value="EVEC_0000491001"/>
</dbReference>
<dbReference type="OrthoDB" id="207378at2759"/>
<evidence type="ECO:0000313" key="4">
    <source>
        <dbReference type="WBParaSite" id="EVEC_0000491001-mRNA-1"/>
    </source>
</evidence>
<sequence length="173" mass="20547">MILLRERPSSLEHFIIFYKKRIKRIFPAYHLMLFLFVFCGWQLLTSTDYFTLRKDAIWAACFATNINKHWKNLDYFAGVITSYDFLLHTWSLAVEIQFYIVAPILVFTLSLPFVGKPLWYSVFIFSAYYNATSFGPVQFSSLQSRMWQFMCGAVAHLLPRGVYFEKFRTHQLF</sequence>
<evidence type="ECO:0000313" key="2">
    <source>
        <dbReference type="EMBL" id="VDD89867.1"/>
    </source>
</evidence>
<reference evidence="4" key="1">
    <citation type="submission" date="2017-02" db="UniProtKB">
        <authorList>
            <consortium name="WormBaseParasite"/>
        </authorList>
    </citation>
    <scope>IDENTIFICATION</scope>
</reference>
<dbReference type="PANTHER" id="PTHR23028">
    <property type="entry name" value="ACETYLTRANSFERASE"/>
    <property type="match status" value="1"/>
</dbReference>
<dbReference type="EMBL" id="UXUI01007908">
    <property type="protein sequence ID" value="VDD89867.1"/>
    <property type="molecule type" value="Genomic_DNA"/>
</dbReference>
<dbReference type="GO" id="GO:0016020">
    <property type="term" value="C:membrane"/>
    <property type="evidence" value="ECO:0007669"/>
    <property type="project" value="TreeGrafter"/>
</dbReference>
<dbReference type="Proteomes" id="UP000274131">
    <property type="component" value="Unassembled WGS sequence"/>
</dbReference>
<dbReference type="InterPro" id="IPR050879">
    <property type="entry name" value="Acyltransferase_3"/>
</dbReference>
<keyword evidence="1" id="KW-1133">Transmembrane helix</keyword>
<organism evidence="4">
    <name type="scientific">Enterobius vermicularis</name>
    <name type="common">Human pinworm</name>
    <dbReference type="NCBI Taxonomy" id="51028"/>
    <lineage>
        <taxon>Eukaryota</taxon>
        <taxon>Metazoa</taxon>
        <taxon>Ecdysozoa</taxon>
        <taxon>Nematoda</taxon>
        <taxon>Chromadorea</taxon>
        <taxon>Rhabditida</taxon>
        <taxon>Spirurina</taxon>
        <taxon>Oxyuridomorpha</taxon>
        <taxon>Oxyuroidea</taxon>
        <taxon>Oxyuridae</taxon>
        <taxon>Enterobius</taxon>
    </lineage>
</organism>
<evidence type="ECO:0000256" key="1">
    <source>
        <dbReference type="SAM" id="Phobius"/>
    </source>
</evidence>
<dbReference type="PANTHER" id="PTHR23028:SF53">
    <property type="entry name" value="ACYL_TRANSF_3 DOMAIN-CONTAINING PROTEIN"/>
    <property type="match status" value="1"/>
</dbReference>
<keyword evidence="1" id="KW-0472">Membrane</keyword>
<keyword evidence="1" id="KW-0812">Transmembrane</keyword>
<gene>
    <name evidence="2" type="ORF">EVEC_LOCUS4618</name>
</gene>
<evidence type="ECO:0000313" key="3">
    <source>
        <dbReference type="Proteomes" id="UP000274131"/>
    </source>
</evidence>
<dbReference type="AlphaFoldDB" id="A0A0N4V492"/>
<dbReference type="GO" id="GO:0000271">
    <property type="term" value="P:polysaccharide biosynthetic process"/>
    <property type="evidence" value="ECO:0007669"/>
    <property type="project" value="TreeGrafter"/>
</dbReference>
<reference evidence="2 3" key="2">
    <citation type="submission" date="2018-10" db="EMBL/GenBank/DDBJ databases">
        <authorList>
            <consortium name="Pathogen Informatics"/>
        </authorList>
    </citation>
    <scope>NUCLEOTIDE SEQUENCE [LARGE SCALE GENOMIC DNA]</scope>
</reference>